<evidence type="ECO:0008006" key="6">
    <source>
        <dbReference type="Google" id="ProtNLM"/>
    </source>
</evidence>
<dbReference type="SMART" id="SM00448">
    <property type="entry name" value="REC"/>
    <property type="match status" value="1"/>
</dbReference>
<keyword evidence="5" id="KW-1185">Reference proteome</keyword>
<protein>
    <recommendedName>
        <fullName evidence="6">DNA-binding response regulator</fullName>
    </recommendedName>
</protein>
<dbReference type="PANTHER" id="PTHR37299">
    <property type="entry name" value="TRANSCRIPTIONAL REGULATOR-RELATED"/>
    <property type="match status" value="1"/>
</dbReference>
<dbReference type="RefSeq" id="WP_069834511.1">
    <property type="nucleotide sequence ID" value="NZ_MDGQ01000003.1"/>
</dbReference>
<feature type="modified residue" description="4-aspartylphosphate" evidence="1">
    <location>
        <position position="58"/>
    </location>
</feature>
<dbReference type="InterPro" id="IPR011006">
    <property type="entry name" value="CheY-like_superfamily"/>
</dbReference>
<gene>
    <name evidence="4" type="ORF">BFP71_05975</name>
</gene>
<dbReference type="InterPro" id="IPR007492">
    <property type="entry name" value="LytTR_DNA-bd_dom"/>
</dbReference>
<organism evidence="4 5">
    <name type="scientific">Roseivirga misakiensis</name>
    <dbReference type="NCBI Taxonomy" id="1563681"/>
    <lineage>
        <taxon>Bacteria</taxon>
        <taxon>Pseudomonadati</taxon>
        <taxon>Bacteroidota</taxon>
        <taxon>Cytophagia</taxon>
        <taxon>Cytophagales</taxon>
        <taxon>Roseivirgaceae</taxon>
        <taxon>Roseivirga</taxon>
    </lineage>
</organism>
<dbReference type="Gene3D" id="2.40.50.1020">
    <property type="entry name" value="LytTr DNA-binding domain"/>
    <property type="match status" value="1"/>
</dbReference>
<reference evidence="4 5" key="1">
    <citation type="submission" date="2016-08" db="EMBL/GenBank/DDBJ databases">
        <title>Draft genome of Fabibacter sp. strain SK-8.</title>
        <authorList>
            <person name="Wong S.-K."/>
            <person name="Hamasaki K."/>
            <person name="Yoshizawa S."/>
        </authorList>
    </citation>
    <scope>NUCLEOTIDE SEQUENCE [LARGE SCALE GENOMIC DNA]</scope>
    <source>
        <strain evidence="4 5">SK-8</strain>
    </source>
</reference>
<feature type="domain" description="Response regulatory" evidence="2">
    <location>
        <begin position="6"/>
        <end position="119"/>
    </location>
</feature>
<evidence type="ECO:0000259" key="3">
    <source>
        <dbReference type="PROSITE" id="PS50930"/>
    </source>
</evidence>
<name>A0A1E5T751_9BACT</name>
<keyword evidence="1" id="KW-0597">Phosphoprotein</keyword>
<dbReference type="STRING" id="1563681.BFP71_05975"/>
<comment type="caution">
    <text evidence="4">The sequence shown here is derived from an EMBL/GenBank/DDBJ whole genome shotgun (WGS) entry which is preliminary data.</text>
</comment>
<dbReference type="EMBL" id="MDGQ01000003">
    <property type="protein sequence ID" value="OEK07199.1"/>
    <property type="molecule type" value="Genomic_DNA"/>
</dbReference>
<dbReference type="InterPro" id="IPR046947">
    <property type="entry name" value="LytR-like"/>
</dbReference>
<feature type="domain" description="HTH LytTR-type" evidence="3">
    <location>
        <begin position="148"/>
        <end position="251"/>
    </location>
</feature>
<dbReference type="Pfam" id="PF04397">
    <property type="entry name" value="LytTR"/>
    <property type="match status" value="1"/>
</dbReference>
<evidence type="ECO:0000313" key="4">
    <source>
        <dbReference type="EMBL" id="OEK07199.1"/>
    </source>
</evidence>
<dbReference type="SMART" id="SM00850">
    <property type="entry name" value="LytTR"/>
    <property type="match status" value="1"/>
</dbReference>
<dbReference type="OrthoDB" id="1646880at2"/>
<dbReference type="Pfam" id="PF00072">
    <property type="entry name" value="Response_reg"/>
    <property type="match status" value="1"/>
</dbReference>
<dbReference type="Proteomes" id="UP000095552">
    <property type="component" value="Unassembled WGS sequence"/>
</dbReference>
<dbReference type="PROSITE" id="PS50930">
    <property type="entry name" value="HTH_LYTTR"/>
    <property type="match status" value="1"/>
</dbReference>
<dbReference type="SUPFAM" id="SSF52172">
    <property type="entry name" value="CheY-like"/>
    <property type="match status" value="1"/>
</dbReference>
<dbReference type="PROSITE" id="PS50110">
    <property type="entry name" value="RESPONSE_REGULATORY"/>
    <property type="match status" value="1"/>
</dbReference>
<dbReference type="GO" id="GO:0000156">
    <property type="term" value="F:phosphorelay response regulator activity"/>
    <property type="evidence" value="ECO:0007669"/>
    <property type="project" value="InterPro"/>
</dbReference>
<evidence type="ECO:0000259" key="2">
    <source>
        <dbReference type="PROSITE" id="PS50110"/>
    </source>
</evidence>
<accession>A0A1E5T751</accession>
<proteinExistence type="predicted"/>
<dbReference type="PANTHER" id="PTHR37299:SF1">
    <property type="entry name" value="STAGE 0 SPORULATION PROTEIN A HOMOLOG"/>
    <property type="match status" value="1"/>
</dbReference>
<dbReference type="AlphaFoldDB" id="A0A1E5T751"/>
<evidence type="ECO:0000256" key="1">
    <source>
        <dbReference type="PROSITE-ProRule" id="PRU00169"/>
    </source>
</evidence>
<evidence type="ECO:0000313" key="5">
    <source>
        <dbReference type="Proteomes" id="UP000095552"/>
    </source>
</evidence>
<dbReference type="InterPro" id="IPR001789">
    <property type="entry name" value="Sig_transdc_resp-reg_receiver"/>
</dbReference>
<sequence length="254" mass="29405">MISELRAIIVEDNAKSTERLEKYLVTYCKEIELVGKSATIKEAIELIQKEKPEAVFLDIELADGTAFDLLERISKPDFRIIFTTAHEAYAVKAIKHSAIDFLLKPIDPDELILAVDRARMEIEQELELKKVKHLLQVIDATDSTIPTLLLRDQYGIQLVHISEIIRLEGQGNYTKIIQKDQPPFMSTKVLKEIVSLLPDELFFRSHQSHVVNLNYVNRYDNRDSDLLFLRNGEKVPLATRRKQHLLKRLRSFRT</sequence>
<dbReference type="Gene3D" id="3.40.50.2300">
    <property type="match status" value="1"/>
</dbReference>
<dbReference type="GO" id="GO:0003677">
    <property type="term" value="F:DNA binding"/>
    <property type="evidence" value="ECO:0007669"/>
    <property type="project" value="InterPro"/>
</dbReference>